<dbReference type="InParanoid" id="D6RLE4"/>
<comment type="caution">
    <text evidence="1">The sequence shown here is derived from an EMBL/GenBank/DDBJ whole genome shotgun (WGS) entry which is preliminary data.</text>
</comment>
<dbReference type="KEGG" id="cci:CC1G_14235"/>
<protein>
    <submittedName>
        <fullName evidence="1">Uncharacterized protein</fullName>
    </submittedName>
</protein>
<dbReference type="HOGENOM" id="CLU_2483282_0_0_1"/>
<sequence length="87" mass="9732">MFLDAEHSRLAAASNKSRLTLQPKDILSTSMKQNVELQRRTKILPIIRPVSPSTLIALTEPCLMDWCLKMKPGPDTSSSTTSYTNQK</sequence>
<proteinExistence type="predicted"/>
<evidence type="ECO:0000313" key="2">
    <source>
        <dbReference type="Proteomes" id="UP000001861"/>
    </source>
</evidence>
<gene>
    <name evidence="1" type="ORF">CC1G_14235</name>
</gene>
<dbReference type="EMBL" id="AACS02000003">
    <property type="protein sequence ID" value="EFI28210.1"/>
    <property type="molecule type" value="Genomic_DNA"/>
</dbReference>
<reference evidence="1 2" key="1">
    <citation type="journal article" date="2010" name="Proc. Natl. Acad. Sci. U.S.A.">
        <title>Insights into evolution of multicellular fungi from the assembled chromosomes of the mushroom Coprinopsis cinerea (Coprinus cinereus).</title>
        <authorList>
            <person name="Stajich J.E."/>
            <person name="Wilke S.K."/>
            <person name="Ahren D."/>
            <person name="Au C.H."/>
            <person name="Birren B.W."/>
            <person name="Borodovsky M."/>
            <person name="Burns C."/>
            <person name="Canback B."/>
            <person name="Casselton L.A."/>
            <person name="Cheng C.K."/>
            <person name="Deng J."/>
            <person name="Dietrich F.S."/>
            <person name="Fargo D.C."/>
            <person name="Farman M.L."/>
            <person name="Gathman A.C."/>
            <person name="Goldberg J."/>
            <person name="Guigo R."/>
            <person name="Hoegger P.J."/>
            <person name="Hooker J.B."/>
            <person name="Huggins A."/>
            <person name="James T.Y."/>
            <person name="Kamada T."/>
            <person name="Kilaru S."/>
            <person name="Kodira C."/>
            <person name="Kues U."/>
            <person name="Kupfer D."/>
            <person name="Kwan H.S."/>
            <person name="Lomsadze A."/>
            <person name="Li W."/>
            <person name="Lilly W.W."/>
            <person name="Ma L.J."/>
            <person name="Mackey A.J."/>
            <person name="Manning G."/>
            <person name="Martin F."/>
            <person name="Muraguchi H."/>
            <person name="Natvig D.O."/>
            <person name="Palmerini H."/>
            <person name="Ramesh M.A."/>
            <person name="Rehmeyer C.J."/>
            <person name="Roe B.A."/>
            <person name="Shenoy N."/>
            <person name="Stanke M."/>
            <person name="Ter-Hovhannisyan V."/>
            <person name="Tunlid A."/>
            <person name="Velagapudi R."/>
            <person name="Vision T.J."/>
            <person name="Zeng Q."/>
            <person name="Zolan M.E."/>
            <person name="Pukkila P.J."/>
        </authorList>
    </citation>
    <scope>NUCLEOTIDE SEQUENCE [LARGE SCALE GENOMIC DNA]</scope>
    <source>
        <strain evidence="2">Okayama-7 / 130 / ATCC MYA-4618 / FGSC 9003</strain>
    </source>
</reference>
<keyword evidence="2" id="KW-1185">Reference proteome</keyword>
<organism evidence="1 2">
    <name type="scientific">Coprinopsis cinerea (strain Okayama-7 / 130 / ATCC MYA-4618 / FGSC 9003)</name>
    <name type="common">Inky cap fungus</name>
    <name type="synonym">Hormographiella aspergillata</name>
    <dbReference type="NCBI Taxonomy" id="240176"/>
    <lineage>
        <taxon>Eukaryota</taxon>
        <taxon>Fungi</taxon>
        <taxon>Dikarya</taxon>
        <taxon>Basidiomycota</taxon>
        <taxon>Agaricomycotina</taxon>
        <taxon>Agaricomycetes</taxon>
        <taxon>Agaricomycetidae</taxon>
        <taxon>Agaricales</taxon>
        <taxon>Agaricineae</taxon>
        <taxon>Psathyrellaceae</taxon>
        <taxon>Coprinopsis</taxon>
    </lineage>
</organism>
<dbReference type="Proteomes" id="UP000001861">
    <property type="component" value="Unassembled WGS sequence"/>
</dbReference>
<evidence type="ECO:0000313" key="1">
    <source>
        <dbReference type="EMBL" id="EFI28210.1"/>
    </source>
</evidence>
<dbReference type="VEuPathDB" id="FungiDB:CC1G_14235"/>
<name>D6RLE4_COPC7</name>
<dbReference type="GeneID" id="9379995"/>
<accession>D6RLE4</accession>
<dbReference type="AlphaFoldDB" id="D6RLE4"/>
<dbReference type="RefSeq" id="XP_002911704.1">
    <property type="nucleotide sequence ID" value="XM_002911658.1"/>
</dbReference>
<dbReference type="OrthoDB" id="3067141at2759"/>